<name>A0A2V1N2C8_9LACO</name>
<evidence type="ECO:0000313" key="3">
    <source>
        <dbReference type="Proteomes" id="UP000245080"/>
    </source>
</evidence>
<sequence length="345" mass="39814">MNVTHSILWLFDQHQARRIRVIENTFAGKKTVSTLFWGLRYGLLPLLGSQKNLNRHQLEREVQTEIDAGHAIRTNQQILLTPTGQQLKTAGLTEAYHPQFYSGWLNVDLGRTMQRLLLAGQVVSEYRVHQSRYFPYETDFETMGQVKQWFRRNKSDSLGQKFYQELERVLNGVSVQTADDFVRQLIGHDQPGETLSQISQASKMPVASILAERFDVLTRMAQLGSAGELPLIQDLVGDLVRFPLSRGAMTTFNQFQRGRTLGEIAQQYGLKIGTVREHLLEAAIILPLAQFPYAALLGSRTDQLRQLYPDEAQMDDWQFQDIMEAGLDWDFFWFRLYQVWRTKET</sequence>
<feature type="domain" description="Helicase Helix-turn-helix" evidence="1">
    <location>
        <begin position="249"/>
        <end position="297"/>
    </location>
</feature>
<accession>A0A2V1N2C8</accession>
<proteinExistence type="predicted"/>
<dbReference type="AlphaFoldDB" id="A0A2V1N2C8"/>
<organism evidence="2 3">
    <name type="scientific">Levilactobacillus bambusae</name>
    <dbReference type="NCBI Taxonomy" id="2024736"/>
    <lineage>
        <taxon>Bacteria</taxon>
        <taxon>Bacillati</taxon>
        <taxon>Bacillota</taxon>
        <taxon>Bacilli</taxon>
        <taxon>Lactobacillales</taxon>
        <taxon>Lactobacillaceae</taxon>
        <taxon>Levilactobacillus</taxon>
    </lineage>
</organism>
<gene>
    <name evidence="2" type="ORF">DCM90_01070</name>
</gene>
<dbReference type="InterPro" id="IPR029491">
    <property type="entry name" value="Helicase_HTH"/>
</dbReference>
<comment type="caution">
    <text evidence="2">The sequence shown here is derived from an EMBL/GenBank/DDBJ whole genome shotgun (WGS) entry which is preliminary data.</text>
</comment>
<protein>
    <recommendedName>
        <fullName evidence="1">Helicase Helix-turn-helix domain-containing protein</fullName>
    </recommendedName>
</protein>
<evidence type="ECO:0000313" key="2">
    <source>
        <dbReference type="EMBL" id="PWG00798.1"/>
    </source>
</evidence>
<dbReference type="Proteomes" id="UP000245080">
    <property type="component" value="Unassembled WGS sequence"/>
</dbReference>
<reference evidence="2 3" key="1">
    <citation type="journal article" date="2018" name="Int. J. Syst. Evol. Microbiol.">
        <title>Lactobacillus bambusae sp. nov., isolated from a traditional fermented Ma-bamboo shoots of Taiwan.</title>
        <authorList>
            <person name="Wang L.-T."/>
        </authorList>
    </citation>
    <scope>NUCLEOTIDE SEQUENCE [LARGE SCALE GENOMIC DNA]</scope>
    <source>
        <strain evidence="2 3">BS-W1</strain>
    </source>
</reference>
<keyword evidence="3" id="KW-1185">Reference proteome</keyword>
<evidence type="ECO:0000259" key="1">
    <source>
        <dbReference type="Pfam" id="PF14493"/>
    </source>
</evidence>
<dbReference type="Pfam" id="PF14493">
    <property type="entry name" value="HTH_40"/>
    <property type="match status" value="1"/>
</dbReference>
<dbReference type="OrthoDB" id="2146354at2"/>
<dbReference type="EMBL" id="QCXQ01000001">
    <property type="protein sequence ID" value="PWG00798.1"/>
    <property type="molecule type" value="Genomic_DNA"/>
</dbReference>